<dbReference type="Proteomes" id="UP000523431">
    <property type="component" value="Unassembled WGS sequence"/>
</dbReference>
<protein>
    <submittedName>
        <fullName evidence="3">Uncharacterized protein</fullName>
    </submittedName>
</protein>
<evidence type="ECO:0000313" key="4">
    <source>
        <dbReference type="Proteomes" id="UP000523431"/>
    </source>
</evidence>
<accession>A0A7W6ZPE2</accession>
<gene>
    <name evidence="2" type="ORF">GGE46_006096</name>
    <name evidence="3" type="ORF">GGE57_006102</name>
</gene>
<comment type="caution">
    <text evidence="3">The sequence shown here is derived from an EMBL/GenBank/DDBJ whole genome shotgun (WGS) entry which is preliminary data.</text>
</comment>
<sequence>MDKVDVNTMQHCSADITREVDNGRITLPADASDISGAAGSTTRQDHCTRPTPSDSRLILLNAKLSKEHAGIQHTGTGGSMRMPPQFSLHGKNRSLWSRIKSALSKASGEGCVEKPSSGWAQGASRADSSSVLRSSKDPYDIGYLAGLLWNHSRWDNPGKLMPLEFILELGKVKHLPGPRNQYQPTQLEIHGEHYTAEVRATPNPDVLFGQSRQVYLIHHPRGGLSFGT</sequence>
<proteinExistence type="predicted"/>
<dbReference type="Proteomes" id="UP000557344">
    <property type="component" value="Unassembled WGS sequence"/>
</dbReference>
<feature type="region of interest" description="Disordered" evidence="1">
    <location>
        <begin position="107"/>
        <end position="133"/>
    </location>
</feature>
<feature type="compositionally biased region" description="Low complexity" evidence="1">
    <location>
        <begin position="123"/>
        <end position="133"/>
    </location>
</feature>
<evidence type="ECO:0000313" key="5">
    <source>
        <dbReference type="Proteomes" id="UP000557344"/>
    </source>
</evidence>
<evidence type="ECO:0000313" key="3">
    <source>
        <dbReference type="EMBL" id="MBB4539309.1"/>
    </source>
</evidence>
<dbReference type="RefSeq" id="WP_183844548.1">
    <property type="nucleotide sequence ID" value="NZ_JACIHU010000024.1"/>
</dbReference>
<evidence type="ECO:0000256" key="1">
    <source>
        <dbReference type="SAM" id="MobiDB-lite"/>
    </source>
</evidence>
<dbReference type="EMBL" id="JACIHU010000024">
    <property type="protein sequence ID" value="MBB4483471.1"/>
    <property type="molecule type" value="Genomic_DNA"/>
</dbReference>
<feature type="region of interest" description="Disordered" evidence="1">
    <location>
        <begin position="29"/>
        <end position="53"/>
    </location>
</feature>
<evidence type="ECO:0000313" key="2">
    <source>
        <dbReference type="EMBL" id="MBB4483471.1"/>
    </source>
</evidence>
<dbReference type="EMBL" id="JACIID010000024">
    <property type="protein sequence ID" value="MBB4539309.1"/>
    <property type="molecule type" value="Genomic_DNA"/>
</dbReference>
<feature type="compositionally biased region" description="Low complexity" evidence="1">
    <location>
        <begin position="29"/>
        <end position="40"/>
    </location>
</feature>
<dbReference type="AlphaFoldDB" id="A0A7W6ZPE2"/>
<reference evidence="4 5" key="1">
    <citation type="submission" date="2020-08" db="EMBL/GenBank/DDBJ databases">
        <title>Genomic Encyclopedia of Type Strains, Phase IV (KMG-V): Genome sequencing to study the core and pangenomes of soil and plant-associated prokaryotes.</title>
        <authorList>
            <person name="Whitman W."/>
        </authorList>
    </citation>
    <scope>NUCLEOTIDE SEQUENCE [LARGE SCALE GENOMIC DNA]</scope>
    <source>
        <strain evidence="2 5">SEMIA 471</strain>
        <strain evidence="3 4">SEMIA 489</strain>
    </source>
</reference>
<organism evidence="3 4">
    <name type="scientific">Rhizobium etli</name>
    <dbReference type="NCBI Taxonomy" id="29449"/>
    <lineage>
        <taxon>Bacteria</taxon>
        <taxon>Pseudomonadati</taxon>
        <taxon>Pseudomonadota</taxon>
        <taxon>Alphaproteobacteria</taxon>
        <taxon>Hyphomicrobiales</taxon>
        <taxon>Rhizobiaceae</taxon>
        <taxon>Rhizobium/Agrobacterium group</taxon>
        <taxon>Rhizobium</taxon>
    </lineage>
</organism>
<name>A0A7W6ZPE2_RHIET</name>